<reference evidence="1 2" key="1">
    <citation type="journal article" date="2017" name="Nat. Commun.">
        <title>Genome assembly with in vitro proximity ligation data and whole-genome triplication in lettuce.</title>
        <authorList>
            <person name="Reyes-Chin-Wo S."/>
            <person name="Wang Z."/>
            <person name="Yang X."/>
            <person name="Kozik A."/>
            <person name="Arikit S."/>
            <person name="Song C."/>
            <person name="Xia L."/>
            <person name="Froenicke L."/>
            <person name="Lavelle D.O."/>
            <person name="Truco M.J."/>
            <person name="Xia R."/>
            <person name="Zhu S."/>
            <person name="Xu C."/>
            <person name="Xu H."/>
            <person name="Xu X."/>
            <person name="Cox K."/>
            <person name="Korf I."/>
            <person name="Meyers B.C."/>
            <person name="Michelmore R.W."/>
        </authorList>
    </citation>
    <scope>NUCLEOTIDE SEQUENCE [LARGE SCALE GENOMIC DNA]</scope>
    <source>
        <strain evidence="2">cv. Salinas</strain>
        <tissue evidence="1">Seedlings</tissue>
    </source>
</reference>
<dbReference type="Proteomes" id="UP000235145">
    <property type="component" value="Unassembled WGS sequence"/>
</dbReference>
<dbReference type="EMBL" id="NBSK02000009">
    <property type="protein sequence ID" value="KAJ0188125.1"/>
    <property type="molecule type" value="Genomic_DNA"/>
</dbReference>
<evidence type="ECO:0000313" key="2">
    <source>
        <dbReference type="Proteomes" id="UP000235145"/>
    </source>
</evidence>
<keyword evidence="2" id="KW-1185">Reference proteome</keyword>
<accession>A0A9R1WSM6</accession>
<dbReference type="AlphaFoldDB" id="A0A9R1WSM6"/>
<name>A0A9R1WSM6_LACSA</name>
<comment type="caution">
    <text evidence="1">The sequence shown here is derived from an EMBL/GenBank/DDBJ whole genome shotgun (WGS) entry which is preliminary data.</text>
</comment>
<protein>
    <submittedName>
        <fullName evidence="1">Uncharacterized protein</fullName>
    </submittedName>
</protein>
<proteinExistence type="predicted"/>
<gene>
    <name evidence="1" type="ORF">LSAT_V11C900457390</name>
</gene>
<organism evidence="1 2">
    <name type="scientific">Lactuca sativa</name>
    <name type="common">Garden lettuce</name>
    <dbReference type="NCBI Taxonomy" id="4236"/>
    <lineage>
        <taxon>Eukaryota</taxon>
        <taxon>Viridiplantae</taxon>
        <taxon>Streptophyta</taxon>
        <taxon>Embryophyta</taxon>
        <taxon>Tracheophyta</taxon>
        <taxon>Spermatophyta</taxon>
        <taxon>Magnoliopsida</taxon>
        <taxon>eudicotyledons</taxon>
        <taxon>Gunneridae</taxon>
        <taxon>Pentapetalae</taxon>
        <taxon>asterids</taxon>
        <taxon>campanulids</taxon>
        <taxon>Asterales</taxon>
        <taxon>Asteraceae</taxon>
        <taxon>Cichorioideae</taxon>
        <taxon>Cichorieae</taxon>
        <taxon>Lactucinae</taxon>
        <taxon>Lactuca</taxon>
    </lineage>
</organism>
<sequence length="84" mass="9755">MILIRNELDYVEFIAIAYECGVELPMCVDHFEVIDDAEQEWLDEEKEENVDNIQEEVIDDAEKVDLVETRHGDGDGIPHFFQKG</sequence>
<evidence type="ECO:0000313" key="1">
    <source>
        <dbReference type="EMBL" id="KAJ0188125.1"/>
    </source>
</evidence>